<name>A0AB39SGM0_9ACTN</name>
<evidence type="ECO:0000313" key="2">
    <source>
        <dbReference type="EMBL" id="XDQ67530.1"/>
    </source>
</evidence>
<sequence length="186" mass="18570">MRAIRVASAALLGLTALTFTAPSAFAGDGDDHNITPFGFSVQPSTITAGGRLSLLLKRDGGCNGTVRISSGVFDTVTIPSGRSSATATIDRDARQGAVHEVTFVCDGVSGHTNITIGTGTGTGTGTGRSDDLSPLQVPVQQGVRAGVGGSVGGFDVKEIGLGAALVGGSVGVAWYMSRRCGASDDA</sequence>
<proteinExistence type="predicted"/>
<dbReference type="AlphaFoldDB" id="A0AB39SGM0"/>
<dbReference type="RefSeq" id="WP_369264426.1">
    <property type="nucleotide sequence ID" value="NZ_CP163440.1"/>
</dbReference>
<accession>A0AB39SGM0</accession>
<evidence type="ECO:0008006" key="3">
    <source>
        <dbReference type="Google" id="ProtNLM"/>
    </source>
</evidence>
<dbReference type="EMBL" id="CP163440">
    <property type="protein sequence ID" value="XDQ67530.1"/>
    <property type="molecule type" value="Genomic_DNA"/>
</dbReference>
<keyword evidence="1" id="KW-0732">Signal</keyword>
<feature type="chain" id="PRO_5044241642" description="Lipoprotein" evidence="1">
    <location>
        <begin position="27"/>
        <end position="186"/>
    </location>
</feature>
<feature type="signal peptide" evidence="1">
    <location>
        <begin position="1"/>
        <end position="26"/>
    </location>
</feature>
<gene>
    <name evidence="2" type="ORF">AB5J50_45515</name>
</gene>
<reference evidence="2" key="1">
    <citation type="submission" date="2024-07" db="EMBL/GenBank/DDBJ databases">
        <authorList>
            <person name="Yu S.T."/>
        </authorList>
    </citation>
    <scope>NUCLEOTIDE SEQUENCE</scope>
    <source>
        <strain evidence="2">R35</strain>
    </source>
</reference>
<protein>
    <recommendedName>
        <fullName evidence="3">Lipoprotein</fullName>
    </recommendedName>
</protein>
<organism evidence="2">
    <name type="scientific">Streptomyces sp. R35</name>
    <dbReference type="NCBI Taxonomy" id="3238630"/>
    <lineage>
        <taxon>Bacteria</taxon>
        <taxon>Bacillati</taxon>
        <taxon>Actinomycetota</taxon>
        <taxon>Actinomycetes</taxon>
        <taxon>Kitasatosporales</taxon>
        <taxon>Streptomycetaceae</taxon>
        <taxon>Streptomyces</taxon>
    </lineage>
</organism>
<evidence type="ECO:0000256" key="1">
    <source>
        <dbReference type="SAM" id="SignalP"/>
    </source>
</evidence>